<organism evidence="2 3">
    <name type="scientific">Megalurothrips usitatus</name>
    <name type="common">bean blossom thrips</name>
    <dbReference type="NCBI Taxonomy" id="439358"/>
    <lineage>
        <taxon>Eukaryota</taxon>
        <taxon>Metazoa</taxon>
        <taxon>Ecdysozoa</taxon>
        <taxon>Arthropoda</taxon>
        <taxon>Hexapoda</taxon>
        <taxon>Insecta</taxon>
        <taxon>Pterygota</taxon>
        <taxon>Neoptera</taxon>
        <taxon>Paraneoptera</taxon>
        <taxon>Thysanoptera</taxon>
        <taxon>Terebrantia</taxon>
        <taxon>Thripoidea</taxon>
        <taxon>Thripidae</taxon>
        <taxon>Megalurothrips</taxon>
    </lineage>
</organism>
<dbReference type="PRINTS" id="PR00180">
    <property type="entry name" value="CRETINALDHBP"/>
</dbReference>
<dbReference type="Gene3D" id="1.20.5.1200">
    <property type="entry name" value="Alpha-tocopherol transfer"/>
    <property type="match status" value="1"/>
</dbReference>
<comment type="caution">
    <text evidence="2">The sequence shown here is derived from an EMBL/GenBank/DDBJ whole genome shotgun (WGS) entry which is preliminary data.</text>
</comment>
<dbReference type="PANTHER" id="PTHR10174:SF213">
    <property type="entry name" value="CRAL-TRIO DOMAIN-CONTAINING PROTEIN"/>
    <property type="match status" value="1"/>
</dbReference>
<keyword evidence="3" id="KW-1185">Reference proteome</keyword>
<dbReference type="InterPro" id="IPR036865">
    <property type="entry name" value="CRAL-TRIO_dom_sf"/>
</dbReference>
<dbReference type="InterPro" id="IPR001251">
    <property type="entry name" value="CRAL-TRIO_dom"/>
</dbReference>
<dbReference type="Pfam" id="PF00650">
    <property type="entry name" value="CRAL_TRIO"/>
    <property type="match status" value="1"/>
</dbReference>
<dbReference type="CDD" id="cd00170">
    <property type="entry name" value="SEC14"/>
    <property type="match status" value="1"/>
</dbReference>
<accession>A0AAV7X681</accession>
<evidence type="ECO:0000313" key="2">
    <source>
        <dbReference type="EMBL" id="KAJ1520234.1"/>
    </source>
</evidence>
<dbReference type="EMBL" id="JAPTSV010000015">
    <property type="protein sequence ID" value="KAJ1520234.1"/>
    <property type="molecule type" value="Genomic_DNA"/>
</dbReference>
<reference evidence="2" key="1">
    <citation type="submission" date="2022-12" db="EMBL/GenBank/DDBJ databases">
        <title>Chromosome-level genome assembly of the bean flower thrips Megalurothrips usitatus.</title>
        <authorList>
            <person name="Ma L."/>
            <person name="Liu Q."/>
            <person name="Li H."/>
            <person name="Cai W."/>
        </authorList>
    </citation>
    <scope>NUCLEOTIDE SEQUENCE</scope>
    <source>
        <strain evidence="2">Cailab_2022a</strain>
    </source>
</reference>
<feature type="domain" description="CRAL-TRIO" evidence="1">
    <location>
        <begin position="102"/>
        <end position="264"/>
    </location>
</feature>
<dbReference type="SUPFAM" id="SSF46938">
    <property type="entry name" value="CRAL/TRIO N-terminal domain"/>
    <property type="match status" value="1"/>
</dbReference>
<dbReference type="InterPro" id="IPR036273">
    <property type="entry name" value="CRAL/TRIO_N_dom_sf"/>
</dbReference>
<proteinExistence type="predicted"/>
<dbReference type="PROSITE" id="PS50191">
    <property type="entry name" value="CRAL_TRIO"/>
    <property type="match status" value="1"/>
</dbReference>
<evidence type="ECO:0000259" key="1">
    <source>
        <dbReference type="PROSITE" id="PS50191"/>
    </source>
</evidence>
<protein>
    <recommendedName>
        <fullName evidence="1">CRAL-TRIO domain-containing protein</fullName>
    </recommendedName>
</protein>
<evidence type="ECO:0000313" key="3">
    <source>
        <dbReference type="Proteomes" id="UP001075354"/>
    </source>
</evidence>
<dbReference type="PANTHER" id="PTHR10174">
    <property type="entry name" value="ALPHA-TOCOPHEROL TRANSFER PROTEIN-RELATED"/>
    <property type="match status" value="1"/>
</dbReference>
<dbReference type="Gene3D" id="3.40.525.10">
    <property type="entry name" value="CRAL-TRIO lipid binding domain"/>
    <property type="match status" value="1"/>
</dbReference>
<dbReference type="SUPFAM" id="SSF52087">
    <property type="entry name" value="CRAL/TRIO domain"/>
    <property type="match status" value="1"/>
</dbReference>
<name>A0AAV7X681_9NEOP</name>
<dbReference type="AlphaFoldDB" id="A0AAV7X681"/>
<dbReference type="SMART" id="SM00516">
    <property type="entry name" value="SEC14"/>
    <property type="match status" value="1"/>
</dbReference>
<dbReference type="GO" id="GO:0016020">
    <property type="term" value="C:membrane"/>
    <property type="evidence" value="ECO:0007669"/>
    <property type="project" value="TreeGrafter"/>
</dbReference>
<sequence>MLQPHSVVDGDLPAVPVVGPGGVVGVPVRLGDLDGRRADVVRELAQWAREQKLPVTSDEELVKFAHSCDYDPAAAKKCAKGFFAFRKQSPDMFSAWDTGLPNLRSILDVIAVAIMPRKTPENYRVIVNSLQTGDTAKYVFADVVRVLLMLMESIFVTEPTVDGVVMVHDMSLACFGHFLKFGWSLPKKMGAYMQEALPLKQRTTHLVNCSGFVDKGLKLMSHVGDRDSWGRLHVHKGADVAELHQIVPPDCLPRELGGSLPGMRELHDRTVQRLAEFKDVFLSQTS</sequence>
<dbReference type="Proteomes" id="UP001075354">
    <property type="component" value="Chromosome 15"/>
</dbReference>
<dbReference type="GO" id="GO:1902936">
    <property type="term" value="F:phosphatidylinositol bisphosphate binding"/>
    <property type="evidence" value="ECO:0007669"/>
    <property type="project" value="TreeGrafter"/>
</dbReference>
<gene>
    <name evidence="2" type="ORF">ONE63_004444</name>
</gene>